<organism evidence="1">
    <name type="scientific">Anaerostipes hadrus</name>
    <dbReference type="NCBI Taxonomy" id="649756"/>
    <lineage>
        <taxon>Bacteria</taxon>
        <taxon>Bacillati</taxon>
        <taxon>Bacillota</taxon>
        <taxon>Clostridia</taxon>
        <taxon>Lachnospirales</taxon>
        <taxon>Lachnospiraceae</taxon>
        <taxon>Anaerostipes</taxon>
    </lineage>
</organism>
<evidence type="ECO:0000313" key="1">
    <source>
        <dbReference type="EMBL" id="VYS87417.1"/>
    </source>
</evidence>
<name>A0A6N2S280_ANAHA</name>
<sequence>MKEFKHYGKEVWRQVLSETNWVEELKKSGLEYVALPDIEHEIYKYVKDGKERYALIHYPDVPEEYWQEVYIIEKIPDDLNWDNIVKDYRWQSRGDEPMKLPTRARLLYDEADHRAYEWEKEENPERFTDWRNLQAGHIDPKQFRLALMSLGTSLEELKEMDHEDTPEIDEL</sequence>
<reference evidence="1" key="1">
    <citation type="submission" date="2019-11" db="EMBL/GenBank/DDBJ databases">
        <authorList>
            <person name="Feng L."/>
        </authorList>
    </citation>
    <scope>NUCLEOTIDE SEQUENCE</scope>
    <source>
        <strain evidence="1">AhadrusLFYP4</strain>
    </source>
</reference>
<accession>A0A6N2S280</accession>
<gene>
    <name evidence="1" type="ORF">AHLFYP4_00733</name>
</gene>
<dbReference type="EMBL" id="CACRSX010000018">
    <property type="protein sequence ID" value="VYS87417.1"/>
    <property type="molecule type" value="Genomic_DNA"/>
</dbReference>
<proteinExistence type="predicted"/>
<dbReference type="RefSeq" id="WP_156722900.1">
    <property type="nucleotide sequence ID" value="NZ_CACRSX010000018.1"/>
</dbReference>
<dbReference type="AlphaFoldDB" id="A0A6N2S280"/>
<protein>
    <submittedName>
        <fullName evidence="1">Uncharacterized protein</fullName>
    </submittedName>
</protein>